<keyword evidence="2" id="KW-0539">Nucleus</keyword>
<feature type="region of interest" description="Disordered" evidence="3">
    <location>
        <begin position="1"/>
        <end position="23"/>
    </location>
</feature>
<evidence type="ECO:0000313" key="5">
    <source>
        <dbReference type="EMBL" id="CAD8724547.1"/>
    </source>
</evidence>
<evidence type="ECO:0000256" key="2">
    <source>
        <dbReference type="ARBA" id="ARBA00023242"/>
    </source>
</evidence>
<reference evidence="5" key="1">
    <citation type="submission" date="2021-01" db="EMBL/GenBank/DDBJ databases">
        <authorList>
            <person name="Corre E."/>
            <person name="Pelletier E."/>
            <person name="Niang G."/>
            <person name="Scheremetjew M."/>
            <person name="Finn R."/>
            <person name="Kale V."/>
            <person name="Holt S."/>
            <person name="Cochrane G."/>
            <person name="Meng A."/>
            <person name="Brown T."/>
            <person name="Cohen L."/>
        </authorList>
    </citation>
    <scope>NUCLEOTIDE SEQUENCE</scope>
    <source>
        <strain evidence="5">CCMP3276</strain>
    </source>
</reference>
<feature type="domain" description="Nitric oxide synthase-interacting protein zinc-finger" evidence="4">
    <location>
        <begin position="20"/>
        <end position="72"/>
    </location>
</feature>
<dbReference type="AlphaFoldDB" id="A0A7S0T5Z8"/>
<feature type="region of interest" description="Disordered" evidence="3">
    <location>
        <begin position="74"/>
        <end position="103"/>
    </location>
</feature>
<dbReference type="InterPro" id="IPR031790">
    <property type="entry name" value="Znf-NOSIP"/>
</dbReference>
<evidence type="ECO:0000259" key="4">
    <source>
        <dbReference type="Pfam" id="PF15906"/>
    </source>
</evidence>
<dbReference type="GO" id="GO:0005634">
    <property type="term" value="C:nucleus"/>
    <property type="evidence" value="ECO:0007669"/>
    <property type="project" value="UniProtKB-SubCell"/>
</dbReference>
<name>A0A7S0T5Z8_9RHOD</name>
<dbReference type="PANTHER" id="PTHR13063">
    <property type="entry name" value="ENOS INTERACTING PROTEIN"/>
    <property type="match status" value="1"/>
</dbReference>
<proteinExistence type="predicted"/>
<protein>
    <recommendedName>
        <fullName evidence="4">Nitric oxide synthase-interacting protein zinc-finger domain-containing protein</fullName>
    </recommendedName>
</protein>
<dbReference type="GO" id="GO:0061630">
    <property type="term" value="F:ubiquitin protein ligase activity"/>
    <property type="evidence" value="ECO:0007669"/>
    <property type="project" value="InterPro"/>
</dbReference>
<dbReference type="Pfam" id="PF15906">
    <property type="entry name" value="zf-NOSIP"/>
    <property type="match status" value="1"/>
</dbReference>
<gene>
    <name evidence="5" type="ORF">EMAD1354_LOCUS624</name>
</gene>
<dbReference type="EMBL" id="HBFE01000907">
    <property type="protein sequence ID" value="CAD8724547.1"/>
    <property type="molecule type" value="Transcribed_RNA"/>
</dbReference>
<feature type="compositionally biased region" description="Polar residues" evidence="3">
    <location>
        <begin position="85"/>
        <end position="103"/>
    </location>
</feature>
<comment type="subcellular location">
    <subcellularLocation>
        <location evidence="1">Nucleus</location>
    </subcellularLocation>
</comment>
<dbReference type="InterPro" id="IPR016818">
    <property type="entry name" value="NOSIP"/>
</dbReference>
<organism evidence="5">
    <name type="scientific">Erythrolobus madagascarensis</name>
    <dbReference type="NCBI Taxonomy" id="708628"/>
    <lineage>
        <taxon>Eukaryota</taxon>
        <taxon>Rhodophyta</taxon>
        <taxon>Bangiophyceae</taxon>
        <taxon>Porphyridiales</taxon>
        <taxon>Porphyridiaceae</taxon>
        <taxon>Erythrolobus</taxon>
    </lineage>
</organism>
<sequence length="103" mass="11647">MPRHSKRDGAVFGGEELRRGGGGLDKVRVSEWSTRRFDVCALSLQKCRVPVVTARGVLYDKQSVLEYIVQQRAARRSQQRHQTHDSNSSSNNNCEHLSNNLLP</sequence>
<accession>A0A7S0T5Z8</accession>
<evidence type="ECO:0000256" key="1">
    <source>
        <dbReference type="ARBA" id="ARBA00004123"/>
    </source>
</evidence>
<evidence type="ECO:0000256" key="3">
    <source>
        <dbReference type="SAM" id="MobiDB-lite"/>
    </source>
</evidence>
<dbReference type="PANTHER" id="PTHR13063:SF10">
    <property type="entry name" value="NITRIC OXIDE SYNTHASE-INTERACTING PROTEIN"/>
    <property type="match status" value="1"/>
</dbReference>